<protein>
    <submittedName>
        <fullName evidence="2">Uncharacterized protein</fullName>
    </submittedName>
</protein>
<keyword evidence="1" id="KW-0812">Transmembrane</keyword>
<evidence type="ECO:0000313" key="3">
    <source>
        <dbReference type="Proteomes" id="UP000314294"/>
    </source>
</evidence>
<keyword evidence="1" id="KW-0472">Membrane</keyword>
<dbReference type="AlphaFoldDB" id="A0A4Z2ITD8"/>
<evidence type="ECO:0000313" key="2">
    <source>
        <dbReference type="EMBL" id="TNN81017.1"/>
    </source>
</evidence>
<reference evidence="2 3" key="1">
    <citation type="submission" date="2019-03" db="EMBL/GenBank/DDBJ databases">
        <title>First draft genome of Liparis tanakae, snailfish: a comprehensive survey of snailfish specific genes.</title>
        <authorList>
            <person name="Kim W."/>
            <person name="Song I."/>
            <person name="Jeong J.-H."/>
            <person name="Kim D."/>
            <person name="Kim S."/>
            <person name="Ryu S."/>
            <person name="Song J.Y."/>
            <person name="Lee S.K."/>
        </authorList>
    </citation>
    <scope>NUCLEOTIDE SEQUENCE [LARGE SCALE GENOMIC DNA]</scope>
    <source>
        <tissue evidence="2">Muscle</tissue>
    </source>
</reference>
<name>A0A4Z2ITD8_9TELE</name>
<feature type="transmembrane region" description="Helical" evidence="1">
    <location>
        <begin position="106"/>
        <end position="123"/>
    </location>
</feature>
<gene>
    <name evidence="2" type="ORF">EYF80_008673</name>
</gene>
<evidence type="ECO:0000256" key="1">
    <source>
        <dbReference type="SAM" id="Phobius"/>
    </source>
</evidence>
<sequence>MEGKRRKRKEHIAEVRVRREIGGKRGTRRERGGCSSMESILASRAATLSLCLPLTAPSISPSRVFRSLFCLSRCSRAASAFWANVLSPCSCTVMMLHSLLFPAAGGLHLGLVFLEFSLQLLLGRHRLRPLSPLLLQLDLQLLHLAGGGG</sequence>
<accession>A0A4Z2ITD8</accession>
<proteinExistence type="predicted"/>
<keyword evidence="1" id="KW-1133">Transmembrane helix</keyword>
<dbReference type="Proteomes" id="UP000314294">
    <property type="component" value="Unassembled WGS sequence"/>
</dbReference>
<organism evidence="2 3">
    <name type="scientific">Liparis tanakae</name>
    <name type="common">Tanaka's snailfish</name>
    <dbReference type="NCBI Taxonomy" id="230148"/>
    <lineage>
        <taxon>Eukaryota</taxon>
        <taxon>Metazoa</taxon>
        <taxon>Chordata</taxon>
        <taxon>Craniata</taxon>
        <taxon>Vertebrata</taxon>
        <taxon>Euteleostomi</taxon>
        <taxon>Actinopterygii</taxon>
        <taxon>Neopterygii</taxon>
        <taxon>Teleostei</taxon>
        <taxon>Neoteleostei</taxon>
        <taxon>Acanthomorphata</taxon>
        <taxon>Eupercaria</taxon>
        <taxon>Perciformes</taxon>
        <taxon>Cottioidei</taxon>
        <taxon>Cottales</taxon>
        <taxon>Liparidae</taxon>
        <taxon>Liparis</taxon>
    </lineage>
</organism>
<keyword evidence="3" id="KW-1185">Reference proteome</keyword>
<dbReference type="EMBL" id="SRLO01000049">
    <property type="protein sequence ID" value="TNN81017.1"/>
    <property type="molecule type" value="Genomic_DNA"/>
</dbReference>
<comment type="caution">
    <text evidence="2">The sequence shown here is derived from an EMBL/GenBank/DDBJ whole genome shotgun (WGS) entry which is preliminary data.</text>
</comment>